<evidence type="ECO:0000313" key="1">
    <source>
        <dbReference type="EMBL" id="MEL3973058.1"/>
    </source>
</evidence>
<protein>
    <submittedName>
        <fullName evidence="1">Uncharacterized protein</fullName>
    </submittedName>
</protein>
<comment type="caution">
    <text evidence="1">The sequence shown here is derived from an EMBL/GenBank/DDBJ whole genome shotgun (WGS) entry which is preliminary data.</text>
</comment>
<evidence type="ECO:0000313" key="2">
    <source>
        <dbReference type="Proteomes" id="UP001389717"/>
    </source>
</evidence>
<proteinExistence type="predicted"/>
<dbReference type="EMBL" id="JBBYAF010000022">
    <property type="protein sequence ID" value="MEL3973058.1"/>
    <property type="molecule type" value="Genomic_DNA"/>
</dbReference>
<reference evidence="1 2" key="1">
    <citation type="submission" date="2024-04" db="EMBL/GenBank/DDBJ databases">
        <title>Bacillus oryzaecorticis sp. nov., a moderately halophilic bacterium isolated from rice husks.</title>
        <authorList>
            <person name="Zhu H.-S."/>
        </authorList>
    </citation>
    <scope>NUCLEOTIDE SEQUENCE [LARGE SCALE GENOMIC DNA]</scope>
    <source>
        <strain evidence="1 2">ZC255</strain>
    </source>
</reference>
<keyword evidence="2" id="KW-1185">Reference proteome</keyword>
<dbReference type="Proteomes" id="UP001389717">
    <property type="component" value="Unassembled WGS sequence"/>
</dbReference>
<dbReference type="RefSeq" id="WP_341983996.1">
    <property type="nucleotide sequence ID" value="NZ_JBBYAF010000022.1"/>
</dbReference>
<gene>
    <name evidence="1" type="ORF">AAEO50_12300</name>
</gene>
<name>A0ABU9KBP4_9BACI</name>
<accession>A0ABU9KBP4</accession>
<sequence length="124" mass="14358">MPGVSDLKKDKEVQKKIKKELRRLNNIFKDIEQGKKDTVRSLIENAAFMSVILDELQQHIAENGTVSEYQNGANQWGTKISPEAQIYNSMIKNHMAIVKQLTDLLKDDDKDEDDDELMKFIHNR</sequence>
<organism evidence="1 2">
    <name type="scientific">Rossellomorea oryzaecorticis</name>
    <dbReference type="NCBI Taxonomy" id="1396505"/>
    <lineage>
        <taxon>Bacteria</taxon>
        <taxon>Bacillati</taxon>
        <taxon>Bacillota</taxon>
        <taxon>Bacilli</taxon>
        <taxon>Bacillales</taxon>
        <taxon>Bacillaceae</taxon>
        <taxon>Rossellomorea</taxon>
    </lineage>
</organism>